<organism evidence="2 3">
    <name type="scientific">Rotaria sordida</name>
    <dbReference type="NCBI Taxonomy" id="392033"/>
    <lineage>
        <taxon>Eukaryota</taxon>
        <taxon>Metazoa</taxon>
        <taxon>Spiralia</taxon>
        <taxon>Gnathifera</taxon>
        <taxon>Rotifera</taxon>
        <taxon>Eurotatoria</taxon>
        <taxon>Bdelloidea</taxon>
        <taxon>Philodinida</taxon>
        <taxon>Philodinidae</taxon>
        <taxon>Rotaria</taxon>
    </lineage>
</organism>
<feature type="region of interest" description="Disordered" evidence="1">
    <location>
        <begin position="176"/>
        <end position="203"/>
    </location>
</feature>
<accession>A0A819IG72</accession>
<feature type="compositionally biased region" description="Polar residues" evidence="1">
    <location>
        <begin position="176"/>
        <end position="187"/>
    </location>
</feature>
<proteinExistence type="predicted"/>
<protein>
    <submittedName>
        <fullName evidence="2">Uncharacterized protein</fullName>
    </submittedName>
</protein>
<dbReference type="Proteomes" id="UP000663874">
    <property type="component" value="Unassembled WGS sequence"/>
</dbReference>
<evidence type="ECO:0000256" key="1">
    <source>
        <dbReference type="SAM" id="MobiDB-lite"/>
    </source>
</evidence>
<sequence length="2225" mass="245911">MEKSPFELTFNYNDKQIINQNFTITTELYHDIHLPINCKNNQYRLCLVELSLQIQSDIMSINFWCQPPAFSFENFNQFSRFHTCILPMVNATEQPSITMIINSYDKGKLIPLATANFTNSPQYNVEKKSKTPIFIFNNENITKETLLSRNVRYLMTENDDAIESELDEPDCIMETTNQTNGISNQDDPLSKDDEPDETAAPVDFASDIIPEDDRSQPIGEYDDSLAVNCTAGGPIYGHPNIEWIRVANASYFTIDQRINRNADPDSDGIDFPKMDTYILQIRMIPYIFLQYVSVPSSNVILLYVVVHYDSGRRHNAYQSKVEQSPVVENFLAKEPTRFFEVYLNATDDGLPPSDVTLDIGYCIAPKHKHPIIVDSDSSFDSFTGTIDVDTYANIPDNSGSISPYTINKPSISTDTLVPSQNLLDTVDVNINVGSDGNVGQELVNNDRGPMIMDNTGPITQSVIIDGGRIPSINYEAQKPTDVRIPSDALVGTVDVSVSSSDSGYIPSETHGAAESSPSLQILSQPSALQVVDTGDRSPAITNQNELNDMQVKSPALIGTVQMSILDGVASKPYSSDTVPLPSLGYNNLPSMTPSQVPAHYSCYNNLQIVGNINIQNIFHLNNLQQTTISDIINSQSQSSGYSFPSFHYPYHTIVINLRINIYVHTLTLGPQSNVQRYGLRLYNPLRNVDDTYYSSKLPEFNNQPTIVGIPLAKVAIRLYLNLYTTNDGRPPSNIKIMINACFDLSSMNSISSPMIGGQYFRSPSISQIPTVSQQQQPYYQSPFSPGMSMPTMNVAQPSNIDGTVDVSIIDPSASTDNRIPSSPLIGTIDINEIIGRQPGSFGSMPSPNKPVPFSRTPGQCFDQILIIGGSHITMIRSRNPTHQIVGPEINFGGTGYTFSSPSDTYEFEIHFAQPFTMKYVFIPYSANVESFKVEASHAGMLGVFTSTNTKDGLVVDGFPTMLVSMLVITIIHTTDGYLPSHITLNIGVCNPIYSPSNEGNETPEMIDCTPQLRLLGNPKQVTRVDIKTPTIHIKPNNLINPNQDGMDFPTTEEYIIDIVLSKTMSMDSITLNPLSNVDSFKIQCHNSHGYYLEIKSIIGWKTINGLANTQANLIRIILLGTEDGNPPNHISIKIAACIPTGLPKIMRSPFKHELITKRRKPSKYNINRFNIPEDQLTMTYTEQQIPISEELFQPDIVQSPTSVELTANVDVQPIQDSAMGTLSSPILEQPPTSIAYLPLINSQSQFIQNQIPERNTQAQTDIVVETIRQPIIQTQSSPVIMLTPIFTASNVNQPLQSQQFIEKPLPSPALPLSPPNLQAQENLLALGITQPSISLSPHLTRSPSGYTCSHNYQITTNVHINNIYTLCGCSQSSLMDSTSSNSLFNNNGYSFSSHHYPFQTIVISLKFTGYVQSLSLGSKSNVQKYGLRVFNPLRNVDDTYYSSIDPNTGQPTISNIHIAKVAIRLYINLYTTNDGRPPRNIQFNFNICFDLRSSSNGDRRFVMIEEPVISSSILMPERTEYIPQQQIVSPSIPQAPILSPIVHEPVPSISQETYVIHSQPLVLSPTMDQPVMERPISPIDTDTDFSSMPSMEQPMIHMVPSPIIQEQITVQIIDNTYPSHVIPSAPFVSAPSDAQLIQQSNIIQRPLSSSILPSISVQVPVPQITQPSISLPPHLTRSPSGYTCSHNYQITTNVHINNIYTLCGCSQSSLMDSTSSNSLFNNNGYSFSSHHYPFQTIVISLKFTGYVQSLSLGSKSNVQKYGLRVFNPLRNVDDTYYSSIDPNTGQPTISNIHIAKVAIRLYINLYTTNDGRPPRNIQFNFNICFDLRSSSNGDRKFVMIEEPVISSSILMPERIEYIPQQQIVIQSTLKPNVQILPSPIIPAPLIVQISPSPTIIGTRIFDQSSSSDAEIPVVIEQQQPIVSSQVPSAVIETIFSPIQLVPQEIVRIQPSPAMHAPIVDTSASISIIEQPSVANIRRPVPLLQQQQQQQPMVAPPAPTAVISNIFSPIQSIPQTIVLTQPSPIIDASIVNVSATIQFIEKPIIYQPSPIKIPQTNIIQQPIPAISSSMPSPVIIRTIFSEIQPPPEETVLRLPSPAIDTPRIPAPAYDTLSSPHITGQMTVQVIEHTYSSRIIPSPSSAVSSSYAQPIEQQPVFERTLPSGMIPSISIEPPPIIETDATMVPSSIPSSRISTEMCSCQCPISGLVPIVYNNRQQSCTIGTIRKR</sequence>
<dbReference type="EMBL" id="CAJOBE010004006">
    <property type="protein sequence ID" value="CAF3911528.1"/>
    <property type="molecule type" value="Genomic_DNA"/>
</dbReference>
<comment type="caution">
    <text evidence="2">The sequence shown here is derived from an EMBL/GenBank/DDBJ whole genome shotgun (WGS) entry which is preliminary data.</text>
</comment>
<gene>
    <name evidence="2" type="ORF">FNK824_LOCUS21121</name>
</gene>
<evidence type="ECO:0000313" key="2">
    <source>
        <dbReference type="EMBL" id="CAF3911528.1"/>
    </source>
</evidence>
<name>A0A819IG72_9BILA</name>
<evidence type="ECO:0000313" key="3">
    <source>
        <dbReference type="Proteomes" id="UP000663874"/>
    </source>
</evidence>
<reference evidence="2" key="1">
    <citation type="submission" date="2021-02" db="EMBL/GenBank/DDBJ databases">
        <authorList>
            <person name="Nowell W R."/>
        </authorList>
    </citation>
    <scope>NUCLEOTIDE SEQUENCE</scope>
</reference>